<proteinExistence type="inferred from homology"/>
<feature type="signal peptide" evidence="3">
    <location>
        <begin position="1"/>
        <end position="18"/>
    </location>
</feature>
<organism evidence="4 5">
    <name type="scientific">Sphingomonas alpina</name>
    <dbReference type="NCBI Taxonomy" id="653931"/>
    <lineage>
        <taxon>Bacteria</taxon>
        <taxon>Pseudomonadati</taxon>
        <taxon>Pseudomonadota</taxon>
        <taxon>Alphaproteobacteria</taxon>
        <taxon>Sphingomonadales</taxon>
        <taxon>Sphingomonadaceae</taxon>
        <taxon>Sphingomonas</taxon>
    </lineage>
</organism>
<evidence type="ECO:0000256" key="3">
    <source>
        <dbReference type="SAM" id="SignalP"/>
    </source>
</evidence>
<dbReference type="InterPro" id="IPR033645">
    <property type="entry name" value="VirB9/CagX/TrbG_C"/>
</dbReference>
<gene>
    <name evidence="4" type="ORF">H3Z74_05330</name>
</gene>
<dbReference type="EMBL" id="CP061038">
    <property type="protein sequence ID" value="QNQ10623.1"/>
    <property type="molecule type" value="Genomic_DNA"/>
</dbReference>
<keyword evidence="2 3" id="KW-0732">Signal</keyword>
<dbReference type="CDD" id="cd06911">
    <property type="entry name" value="VirB9_CagX_TrbG"/>
    <property type="match status" value="1"/>
</dbReference>
<dbReference type="Pfam" id="PF03524">
    <property type="entry name" value="CagX"/>
    <property type="match status" value="1"/>
</dbReference>
<dbReference type="RefSeq" id="WP_187762914.1">
    <property type="nucleotide sequence ID" value="NZ_CP061038.1"/>
</dbReference>
<sequence length="227" mass="24852">MRLALLLSLLAVPVAAHAQIRPAPGPGDPRIQTVAYDAAQVVSLQVASGYQLTVEFGAGERIENVAIGDSNAWQVTPNKRGDHLFIKAQQNGVSTNMTVVTDARSYNFELTPLYGPLPDMAFTVRFTYPAPAVATVVKPVIEPGRYKLSGARDIWPATIDDDGEKTFITWPADRALPAVFAIDSRKNETLLDGAMRDGEYVIDSVQQILVFRFDKKIARAVRIKAKK</sequence>
<evidence type="ECO:0000313" key="4">
    <source>
        <dbReference type="EMBL" id="QNQ10623.1"/>
    </source>
</evidence>
<evidence type="ECO:0000313" key="5">
    <source>
        <dbReference type="Proteomes" id="UP000516148"/>
    </source>
</evidence>
<protein>
    <submittedName>
        <fullName evidence="4">TrbG/VirB9 family P-type conjugative transfer protein</fullName>
    </submittedName>
</protein>
<name>A0A7H0LLS0_9SPHN</name>
<dbReference type="AlphaFoldDB" id="A0A7H0LLS0"/>
<evidence type="ECO:0000256" key="1">
    <source>
        <dbReference type="ARBA" id="ARBA00006135"/>
    </source>
</evidence>
<dbReference type="Proteomes" id="UP000516148">
    <property type="component" value="Chromosome"/>
</dbReference>
<dbReference type="InterPro" id="IPR010258">
    <property type="entry name" value="Conjugal_tfr_TrbG/VirB9/CagX"/>
</dbReference>
<comment type="similarity">
    <text evidence="1">Belongs to the TrbG/VirB9 family.</text>
</comment>
<dbReference type="InterPro" id="IPR038161">
    <property type="entry name" value="VirB9/CagX/TrbG_C_sf"/>
</dbReference>
<keyword evidence="5" id="KW-1185">Reference proteome</keyword>
<reference evidence="4 5" key="1">
    <citation type="submission" date="2020-09" db="EMBL/GenBank/DDBJ databases">
        <title>Sphingomonas sp., a new species isolated from pork steak.</title>
        <authorList>
            <person name="Heidler von Heilborn D."/>
        </authorList>
    </citation>
    <scope>NUCLEOTIDE SEQUENCE [LARGE SCALE GENOMIC DNA]</scope>
    <source>
        <strain evidence="5">S8-3T</strain>
    </source>
</reference>
<accession>A0A7H0LLS0</accession>
<dbReference type="KEGG" id="spap:H3Z74_05330"/>
<evidence type="ECO:0000256" key="2">
    <source>
        <dbReference type="ARBA" id="ARBA00022729"/>
    </source>
</evidence>
<dbReference type="Gene3D" id="2.60.40.2500">
    <property type="match status" value="1"/>
</dbReference>
<feature type="chain" id="PRO_5028840275" evidence="3">
    <location>
        <begin position="19"/>
        <end position="227"/>
    </location>
</feature>